<dbReference type="EMBL" id="AAMT01000009">
    <property type="protein sequence ID" value="EAQ12157.1"/>
    <property type="molecule type" value="Genomic_DNA"/>
</dbReference>
<evidence type="ECO:0000256" key="1">
    <source>
        <dbReference type="SAM" id="SignalP"/>
    </source>
</evidence>
<feature type="chain" id="PRO_5002661791" evidence="1">
    <location>
        <begin position="20"/>
        <end position="150"/>
    </location>
</feature>
<accession>A3VHG6</accession>
<organism evidence="2 3">
    <name type="scientific">Maritimibacter alkaliphilus HTCC2654</name>
    <dbReference type="NCBI Taxonomy" id="314271"/>
    <lineage>
        <taxon>Bacteria</taxon>
        <taxon>Pseudomonadati</taxon>
        <taxon>Pseudomonadota</taxon>
        <taxon>Alphaproteobacteria</taxon>
        <taxon>Rhodobacterales</taxon>
        <taxon>Roseobacteraceae</taxon>
        <taxon>Maritimibacter</taxon>
    </lineage>
</organism>
<proteinExistence type="predicted"/>
<dbReference type="Proteomes" id="UP000002931">
    <property type="component" value="Unassembled WGS sequence"/>
</dbReference>
<reference evidence="2 3" key="1">
    <citation type="journal article" date="2010" name="J. Bacteriol.">
        <title>Genome sequences of Pelagibaca bermudensis HTCC2601T and Maritimibacter alkaliphilus HTCC2654T, the type strains of two marine Roseobacter genera.</title>
        <authorList>
            <person name="Thrash J.C."/>
            <person name="Cho J.C."/>
            <person name="Ferriera S."/>
            <person name="Johnson J."/>
            <person name="Vergin K.L."/>
            <person name="Giovannoni S.J."/>
        </authorList>
    </citation>
    <scope>NUCLEOTIDE SEQUENCE [LARGE SCALE GENOMIC DNA]</scope>
    <source>
        <strain evidence="2 3">HTCC2654</strain>
    </source>
</reference>
<dbReference type="STRING" id="314271.RB2654_08127"/>
<sequence length="150" mass="15857">MKIVLIFAGLTALALPAFAQNEEVHPYTKANISPVGFSYEDAAEDGCWTSAAEAAGIAKAALEGQGIAFTEGDDAKTTLHLFIDAERSGGGCYGNARMDLRGMIEWDGQPIMAVLREAGANFIGQQSLNGVVPILIDHIVKSDLGTFPDE</sequence>
<comment type="caution">
    <text evidence="2">The sequence shown here is derived from an EMBL/GenBank/DDBJ whole genome shotgun (WGS) entry which is preliminary data.</text>
</comment>
<dbReference type="AlphaFoldDB" id="A3VHG6"/>
<evidence type="ECO:0000313" key="2">
    <source>
        <dbReference type="EMBL" id="EAQ12157.1"/>
    </source>
</evidence>
<dbReference type="HOGENOM" id="CLU_1738309_0_0_5"/>
<protein>
    <submittedName>
        <fullName evidence="2">Uncharacterized protein</fullName>
    </submittedName>
</protein>
<feature type="signal peptide" evidence="1">
    <location>
        <begin position="1"/>
        <end position="19"/>
    </location>
</feature>
<keyword evidence="3" id="KW-1185">Reference proteome</keyword>
<keyword evidence="1" id="KW-0732">Signal</keyword>
<name>A3VHG6_9RHOB</name>
<evidence type="ECO:0000313" key="3">
    <source>
        <dbReference type="Proteomes" id="UP000002931"/>
    </source>
</evidence>
<gene>
    <name evidence="2" type="ORF">RB2654_08127</name>
</gene>
<dbReference type="RefSeq" id="WP_008330426.1">
    <property type="nucleotide sequence ID" value="NZ_CH902578.1"/>
</dbReference>